<organism evidence="4 5">
    <name type="scientific">Saccoglossus kowalevskii</name>
    <name type="common">Acorn worm</name>
    <dbReference type="NCBI Taxonomy" id="10224"/>
    <lineage>
        <taxon>Eukaryota</taxon>
        <taxon>Metazoa</taxon>
        <taxon>Hemichordata</taxon>
        <taxon>Enteropneusta</taxon>
        <taxon>Harrimaniidae</taxon>
        <taxon>Saccoglossus</taxon>
    </lineage>
</organism>
<sequence>MMAGVSPRLPYIDDYERPPSRRLEVIEDRLLHQEKTTSSLIDRAFKIKEDIIDTLNLTHGTWQGEKQSRELLQEHIRTITLVVKRLSREIEILEDQVRDRDNTGATTNRDVKTLEIHHVGNVVDLRGRVARCDASIARLSADLRTVFETVSVLNRQLQENNSAVMSAIRRLDHKITSMDNRIDNTSVQHITKITSVEGESSTAVKRLDSKTMGHLQEIKSTLEATKKYNDTERDRLARQFVQQLEVLQTMRDAKQDKFEDRMDARFQRLEKRIEVLENAMSQDRETAKRNDSELRRYWEVKLDQRQEHFDKRLLEEMEKMRIENRRGFQNAHDSISTTKNILDSKRKMLAEQMHKEIRSIKKMVVLV</sequence>
<gene>
    <name evidence="5" type="primary">LOC100372580</name>
</gene>
<dbReference type="PANTHER" id="PTHR22420:SF4">
    <property type="entry name" value="PROTEIN FAM81A"/>
    <property type="match status" value="1"/>
</dbReference>
<accession>A0ABM0ME96</accession>
<feature type="coiled-coil region" evidence="3">
    <location>
        <begin position="76"/>
        <end position="103"/>
    </location>
</feature>
<dbReference type="GeneID" id="100372580"/>
<dbReference type="RefSeq" id="XP_006818337.1">
    <property type="nucleotide sequence ID" value="XM_006818274.1"/>
</dbReference>
<keyword evidence="1 3" id="KW-0175">Coiled coil</keyword>
<evidence type="ECO:0000256" key="1">
    <source>
        <dbReference type="ARBA" id="ARBA00023054"/>
    </source>
</evidence>
<keyword evidence="4" id="KW-1185">Reference proteome</keyword>
<dbReference type="InterPro" id="IPR029619">
    <property type="entry name" value="FAM81"/>
</dbReference>
<dbReference type="Proteomes" id="UP000694865">
    <property type="component" value="Unplaced"/>
</dbReference>
<name>A0ABM0ME96_SACKO</name>
<evidence type="ECO:0000313" key="5">
    <source>
        <dbReference type="RefSeq" id="XP_006818337.1"/>
    </source>
</evidence>
<proteinExistence type="inferred from homology"/>
<evidence type="ECO:0000313" key="4">
    <source>
        <dbReference type="Proteomes" id="UP000694865"/>
    </source>
</evidence>
<comment type="similarity">
    <text evidence="2">Belongs to the FAM81 family.</text>
</comment>
<evidence type="ECO:0000256" key="2">
    <source>
        <dbReference type="ARBA" id="ARBA00046344"/>
    </source>
</evidence>
<dbReference type="PANTHER" id="PTHR22420">
    <property type="entry name" value="PROTEIN FAM81A"/>
    <property type="match status" value="1"/>
</dbReference>
<protein>
    <submittedName>
        <fullName evidence="5">Protein FAM81A-like</fullName>
    </submittedName>
</protein>
<reference evidence="5" key="1">
    <citation type="submission" date="2025-08" db="UniProtKB">
        <authorList>
            <consortium name="RefSeq"/>
        </authorList>
    </citation>
    <scope>IDENTIFICATION</scope>
    <source>
        <tissue evidence="5">Testes</tissue>
    </source>
</reference>
<evidence type="ECO:0000256" key="3">
    <source>
        <dbReference type="SAM" id="Coils"/>
    </source>
</evidence>
<feature type="coiled-coil region" evidence="3">
    <location>
        <begin position="259"/>
        <end position="286"/>
    </location>
</feature>